<sequence length="402" mass="46741">MAGLVLCSHRRLLSQMWSRASSFHTSSAYHGYKISDNVKDCFQLLNVTEESSMVEIKEAYFKLAKVYHPDSQSKQADGNKFTQIQQAYNSICLHVEKMEKQGRREGLEDDLSQEEEDDECDFDIKHTVPQHRQYLEYEGIGFGTPSQRQKQYQYYRAMKASDAVSTQRIYKIAVTDEKGLVLKDKKAARKIRTTNVIERLVEDLIQDSMAKGEFDDLPGMGKPLPPKTAYCPFVDSATHNLNEVLVNNGYAPEWIQLEKDIRNMLREDKNALLRERLKLGPEPLNDYNVRKWADLQFEFSEKIKQINRRVNDFNLIVPIIKLQKVHIQPEKEITKVLDEYSKLEQKGEALTRSNIKERQEVVVEDEVALMASRLFQSLSSFMTRLSNAFFVREDARARDRLR</sequence>
<feature type="domain" description="J" evidence="1">
    <location>
        <begin position="40"/>
        <end position="102"/>
    </location>
</feature>
<dbReference type="GeneID" id="587875"/>
<proteinExistence type="predicted"/>
<dbReference type="Gene3D" id="1.10.287.110">
    <property type="entry name" value="DnaJ domain"/>
    <property type="match status" value="1"/>
</dbReference>
<dbReference type="Pfam" id="PF00226">
    <property type="entry name" value="DnaJ"/>
    <property type="match status" value="1"/>
</dbReference>
<dbReference type="CDD" id="cd06257">
    <property type="entry name" value="DnaJ"/>
    <property type="match status" value="1"/>
</dbReference>
<reference evidence="3" key="1">
    <citation type="submission" date="2015-02" db="EMBL/GenBank/DDBJ databases">
        <title>Genome sequencing for Strongylocentrotus purpuratus.</title>
        <authorList>
            <person name="Murali S."/>
            <person name="Liu Y."/>
            <person name="Vee V."/>
            <person name="English A."/>
            <person name="Wang M."/>
            <person name="Skinner E."/>
            <person name="Han Y."/>
            <person name="Muzny D.M."/>
            <person name="Worley K.C."/>
            <person name="Gibbs R.A."/>
        </authorList>
    </citation>
    <scope>NUCLEOTIDE SEQUENCE</scope>
</reference>
<protein>
    <recommendedName>
        <fullName evidence="1">J domain-containing protein</fullName>
    </recommendedName>
</protein>
<keyword evidence="3" id="KW-1185">Reference proteome</keyword>
<dbReference type="OrthoDB" id="1922282at2759"/>
<dbReference type="AlphaFoldDB" id="A0A7M7TH61"/>
<dbReference type="FunFam" id="1.10.287.110:FF:000195">
    <property type="entry name" value="Tetratricopeptide repeat protein"/>
    <property type="match status" value="1"/>
</dbReference>
<accession>A0A7M7TH61</accession>
<dbReference type="PROSITE" id="PS50076">
    <property type="entry name" value="DNAJ_2"/>
    <property type="match status" value="1"/>
</dbReference>
<dbReference type="Proteomes" id="UP000007110">
    <property type="component" value="Unassembled WGS sequence"/>
</dbReference>
<dbReference type="SMART" id="SM00271">
    <property type="entry name" value="DnaJ"/>
    <property type="match status" value="1"/>
</dbReference>
<dbReference type="EnsemblMetazoa" id="XM_787585">
    <property type="protein sequence ID" value="XP_792678"/>
    <property type="gene ID" value="LOC587875"/>
</dbReference>
<dbReference type="SUPFAM" id="SSF46565">
    <property type="entry name" value="Chaperone J-domain"/>
    <property type="match status" value="1"/>
</dbReference>
<evidence type="ECO:0000259" key="1">
    <source>
        <dbReference type="PROSITE" id="PS50076"/>
    </source>
</evidence>
<dbReference type="InterPro" id="IPR018961">
    <property type="entry name" value="DnaJ_homolog_subfam-C_membr-28"/>
</dbReference>
<name>A0A7M7TH61_STRPU</name>
<dbReference type="PANTHER" id="PTHR39158:SF1">
    <property type="entry name" value="DNAJ HOMOLOG SUBFAMILY C MEMBER 28"/>
    <property type="match status" value="1"/>
</dbReference>
<evidence type="ECO:0000313" key="3">
    <source>
        <dbReference type="Proteomes" id="UP000007110"/>
    </source>
</evidence>
<evidence type="ECO:0000313" key="2">
    <source>
        <dbReference type="EnsemblMetazoa" id="XP_792678"/>
    </source>
</evidence>
<dbReference type="KEGG" id="spu:587875"/>
<reference evidence="2" key="2">
    <citation type="submission" date="2021-01" db="UniProtKB">
        <authorList>
            <consortium name="EnsemblMetazoa"/>
        </authorList>
    </citation>
    <scope>IDENTIFICATION</scope>
</reference>
<dbReference type="Pfam" id="PF09350">
    <property type="entry name" value="DJC28_CD"/>
    <property type="match status" value="1"/>
</dbReference>
<dbReference type="CTD" id="54943"/>
<dbReference type="InParanoid" id="A0A7M7TH61"/>
<dbReference type="InterPro" id="IPR001623">
    <property type="entry name" value="DnaJ_domain"/>
</dbReference>
<dbReference type="RefSeq" id="XP_792678.3">
    <property type="nucleotide sequence ID" value="XM_787585.5"/>
</dbReference>
<dbReference type="InterPro" id="IPR036869">
    <property type="entry name" value="J_dom_sf"/>
</dbReference>
<organism evidence="2 3">
    <name type="scientific">Strongylocentrotus purpuratus</name>
    <name type="common">Purple sea urchin</name>
    <dbReference type="NCBI Taxonomy" id="7668"/>
    <lineage>
        <taxon>Eukaryota</taxon>
        <taxon>Metazoa</taxon>
        <taxon>Echinodermata</taxon>
        <taxon>Eleutherozoa</taxon>
        <taxon>Echinozoa</taxon>
        <taxon>Echinoidea</taxon>
        <taxon>Euechinoidea</taxon>
        <taxon>Echinacea</taxon>
        <taxon>Camarodonta</taxon>
        <taxon>Echinidea</taxon>
        <taxon>Strongylocentrotidae</taxon>
        <taxon>Strongylocentrotus</taxon>
    </lineage>
</organism>
<dbReference type="PANTHER" id="PTHR39158">
    <property type="entry name" value="OS08G0560600 PROTEIN"/>
    <property type="match status" value="1"/>
</dbReference>
<dbReference type="InterPro" id="IPR052573">
    <property type="entry name" value="DnaJ_C_subfamily_28"/>
</dbReference>
<dbReference type="OMA" id="EWISLGK"/>